<reference evidence="1" key="1">
    <citation type="submission" date="2021-12" db="EMBL/GenBank/DDBJ databases">
        <authorList>
            <person name="Zaccaron A."/>
            <person name="Stergiopoulos I."/>
        </authorList>
    </citation>
    <scope>NUCLEOTIDE SEQUENCE</scope>
    <source>
        <strain evidence="1">Race5_Kim</strain>
    </source>
</reference>
<dbReference type="EMBL" id="CP090171">
    <property type="protein sequence ID" value="UJO21871.1"/>
    <property type="molecule type" value="Genomic_DNA"/>
</dbReference>
<dbReference type="GeneID" id="71988858"/>
<dbReference type="KEGG" id="ffu:CLAFUR5_08980"/>
<proteinExistence type="predicted"/>
<accession>A0A9Q8PG88</accession>
<sequence>MNSSSPAELSPSSNPASAAADTYWEKIIASSSGRFLPANITLRCQGLSVSSFLTWFKSNASNATVSLAGHPEHYISTHGPILETVGEHPSFFTLHFTEEVDKCVTNLDRGKYPIVLSGCGILRSGTVMGYACHQFRDLNGKEEGEGLEAMFGAWIPADVGEEVRERHRMHLEVEWSNWMRAAYEDLHGKGK</sequence>
<dbReference type="OrthoDB" id="3649000at2759"/>
<evidence type="ECO:0000313" key="2">
    <source>
        <dbReference type="Proteomes" id="UP000756132"/>
    </source>
</evidence>
<reference evidence="1" key="2">
    <citation type="journal article" date="2022" name="Microb. Genom.">
        <title>A chromosome-scale genome assembly of the tomato pathogen Cladosporium fulvum reveals a compartmentalized genome architecture and the presence of a dispensable chromosome.</title>
        <authorList>
            <person name="Zaccaron A.Z."/>
            <person name="Chen L.H."/>
            <person name="Samaras A."/>
            <person name="Stergiopoulos I."/>
        </authorList>
    </citation>
    <scope>NUCLEOTIDE SEQUENCE</scope>
    <source>
        <strain evidence="1">Race5_Kim</strain>
    </source>
</reference>
<protein>
    <submittedName>
        <fullName evidence="1">Uncharacterized protein</fullName>
    </submittedName>
</protein>
<gene>
    <name evidence="1" type="ORF">CLAFUR5_08980</name>
</gene>
<name>A0A9Q8PG88_PASFU</name>
<dbReference type="AlphaFoldDB" id="A0A9Q8PG88"/>
<keyword evidence="2" id="KW-1185">Reference proteome</keyword>
<dbReference type="Proteomes" id="UP000756132">
    <property type="component" value="Chromosome 9"/>
</dbReference>
<evidence type="ECO:0000313" key="1">
    <source>
        <dbReference type="EMBL" id="UJO21871.1"/>
    </source>
</evidence>
<dbReference type="RefSeq" id="XP_047766237.1">
    <property type="nucleotide sequence ID" value="XM_047908128.1"/>
</dbReference>
<dbReference type="OMA" id="WHLACEF"/>
<organism evidence="1 2">
    <name type="scientific">Passalora fulva</name>
    <name type="common">Tomato leaf mold</name>
    <name type="synonym">Cladosporium fulvum</name>
    <dbReference type="NCBI Taxonomy" id="5499"/>
    <lineage>
        <taxon>Eukaryota</taxon>
        <taxon>Fungi</taxon>
        <taxon>Dikarya</taxon>
        <taxon>Ascomycota</taxon>
        <taxon>Pezizomycotina</taxon>
        <taxon>Dothideomycetes</taxon>
        <taxon>Dothideomycetidae</taxon>
        <taxon>Mycosphaerellales</taxon>
        <taxon>Mycosphaerellaceae</taxon>
        <taxon>Fulvia</taxon>
    </lineage>
</organism>